<sequence length="334" mass="35938">MADTGGASAPDSWRDSQAISLHHIDPAPIESPAAERDDLLLPDDVIDDEEGYTPKDRRSGTAAAPGLSGTGRGAIYYLTRIQKYSSYAMSLFTTLHISNVSLIPAATRSVDASETYLLMTREIYQTSISEPLLVILPFVAHVGSGVALRLLRRAQNVRRYGGAGLWAGQGSHGHTASPWPEMSYISISGYAFTIFYSGHVLMNRLLPLAVEGDSSNVGLAYIAHGFAKHPAVSWLAYIGLIGIGAGHMVWGTAKWLGLAPSTRGWLKPRNKTVSVVVDRKTRRQRRRRWLSVQGTAVVVAVLWAVGGLGVVARGGPTSGWLGALYDNLYAKAGL</sequence>
<evidence type="ECO:0000259" key="3">
    <source>
        <dbReference type="Pfam" id="PF07950"/>
    </source>
</evidence>
<dbReference type="InterPro" id="IPR012472">
    <property type="entry name" value="MCP1_TM"/>
</dbReference>
<proteinExistence type="predicted"/>
<gene>
    <name evidence="4" type="ORF">BN869_000003468_1</name>
</gene>
<dbReference type="GO" id="GO:0007005">
    <property type="term" value="P:mitochondrion organization"/>
    <property type="evidence" value="ECO:0007669"/>
    <property type="project" value="TreeGrafter"/>
</dbReference>
<dbReference type="EMBL" id="CDPU01000007">
    <property type="protein sequence ID" value="CEO47413.1"/>
    <property type="molecule type" value="Genomic_DNA"/>
</dbReference>
<dbReference type="PANTHER" id="PTHR38409:SF1">
    <property type="entry name" value="MITOCHONDRIAL ADAPTER PROTEIN MCP1"/>
    <property type="match status" value="1"/>
</dbReference>
<feature type="compositionally biased region" description="Acidic residues" evidence="1">
    <location>
        <begin position="40"/>
        <end position="51"/>
    </location>
</feature>
<dbReference type="Pfam" id="PF07950">
    <property type="entry name" value="MCP1_TM"/>
    <property type="match status" value="1"/>
</dbReference>
<evidence type="ECO:0000256" key="2">
    <source>
        <dbReference type="SAM" id="Phobius"/>
    </source>
</evidence>
<name>A0A0B7JQZ3_BIOOC</name>
<keyword evidence="2" id="KW-0472">Membrane</keyword>
<dbReference type="AlphaFoldDB" id="A0A0B7JQZ3"/>
<accession>A0A0B7JQZ3</accession>
<dbReference type="InterPro" id="IPR039960">
    <property type="entry name" value="MCP1"/>
</dbReference>
<dbReference type="GO" id="GO:0055088">
    <property type="term" value="P:lipid homeostasis"/>
    <property type="evidence" value="ECO:0007669"/>
    <property type="project" value="InterPro"/>
</dbReference>
<evidence type="ECO:0000313" key="4">
    <source>
        <dbReference type="EMBL" id="CEO47413.1"/>
    </source>
</evidence>
<reference evidence="4" key="1">
    <citation type="submission" date="2015-01" db="EMBL/GenBank/DDBJ databases">
        <authorList>
            <person name="Durling Mikael"/>
        </authorList>
    </citation>
    <scope>NUCLEOTIDE SEQUENCE</scope>
</reference>
<dbReference type="GO" id="GO:0005741">
    <property type="term" value="C:mitochondrial outer membrane"/>
    <property type="evidence" value="ECO:0007669"/>
    <property type="project" value="TreeGrafter"/>
</dbReference>
<keyword evidence="2" id="KW-0812">Transmembrane</keyword>
<feature type="transmembrane region" description="Helical" evidence="2">
    <location>
        <begin position="234"/>
        <end position="253"/>
    </location>
</feature>
<feature type="transmembrane region" description="Helical" evidence="2">
    <location>
        <begin position="132"/>
        <end position="151"/>
    </location>
</feature>
<dbReference type="PANTHER" id="PTHR38409">
    <property type="entry name" value="MDM10-COMPLEMENTING PROTEIN 1"/>
    <property type="match status" value="1"/>
</dbReference>
<feature type="domain" description="Mitochondrial adapter protein MCP1 transmembrane" evidence="3">
    <location>
        <begin position="195"/>
        <end position="315"/>
    </location>
</feature>
<feature type="region of interest" description="Disordered" evidence="1">
    <location>
        <begin position="1"/>
        <end position="65"/>
    </location>
</feature>
<organism evidence="4">
    <name type="scientific">Bionectria ochroleuca</name>
    <name type="common">Gliocladium roseum</name>
    <dbReference type="NCBI Taxonomy" id="29856"/>
    <lineage>
        <taxon>Eukaryota</taxon>
        <taxon>Fungi</taxon>
        <taxon>Dikarya</taxon>
        <taxon>Ascomycota</taxon>
        <taxon>Pezizomycotina</taxon>
        <taxon>Sordariomycetes</taxon>
        <taxon>Hypocreomycetidae</taxon>
        <taxon>Hypocreales</taxon>
        <taxon>Bionectriaceae</taxon>
        <taxon>Clonostachys</taxon>
    </lineage>
</organism>
<protein>
    <recommendedName>
        <fullName evidence="3">Mitochondrial adapter protein MCP1 transmembrane domain-containing protein</fullName>
    </recommendedName>
</protein>
<keyword evidence="2" id="KW-1133">Transmembrane helix</keyword>
<evidence type="ECO:0000256" key="1">
    <source>
        <dbReference type="SAM" id="MobiDB-lite"/>
    </source>
</evidence>
<feature type="transmembrane region" description="Helical" evidence="2">
    <location>
        <begin position="184"/>
        <end position="202"/>
    </location>
</feature>
<feature type="transmembrane region" description="Helical" evidence="2">
    <location>
        <begin position="289"/>
        <end position="312"/>
    </location>
</feature>